<accession>A0ACB7ZKT2</accession>
<proteinExistence type="predicted"/>
<keyword evidence="2" id="KW-1185">Reference proteome</keyword>
<dbReference type="EMBL" id="CM037159">
    <property type="protein sequence ID" value="KAH7866672.1"/>
    <property type="molecule type" value="Genomic_DNA"/>
</dbReference>
<reference evidence="1 2" key="1">
    <citation type="journal article" date="2021" name="Hortic Res">
        <title>High-quality reference genome and annotation aids understanding of berry development for evergreen blueberry (Vaccinium darrowii).</title>
        <authorList>
            <person name="Yu J."/>
            <person name="Hulse-Kemp A.M."/>
            <person name="Babiker E."/>
            <person name="Staton M."/>
        </authorList>
    </citation>
    <scope>NUCLEOTIDE SEQUENCE [LARGE SCALE GENOMIC DNA]</scope>
    <source>
        <strain evidence="2">cv. NJ 8807/NJ 8810</strain>
        <tissue evidence="1">Young leaf</tissue>
    </source>
</reference>
<protein>
    <submittedName>
        <fullName evidence="1">Uncharacterized protein</fullName>
    </submittedName>
</protein>
<evidence type="ECO:0000313" key="1">
    <source>
        <dbReference type="EMBL" id="KAH7866672.1"/>
    </source>
</evidence>
<organism evidence="1 2">
    <name type="scientific">Vaccinium darrowii</name>
    <dbReference type="NCBI Taxonomy" id="229202"/>
    <lineage>
        <taxon>Eukaryota</taxon>
        <taxon>Viridiplantae</taxon>
        <taxon>Streptophyta</taxon>
        <taxon>Embryophyta</taxon>
        <taxon>Tracheophyta</taxon>
        <taxon>Spermatophyta</taxon>
        <taxon>Magnoliopsida</taxon>
        <taxon>eudicotyledons</taxon>
        <taxon>Gunneridae</taxon>
        <taxon>Pentapetalae</taxon>
        <taxon>asterids</taxon>
        <taxon>Ericales</taxon>
        <taxon>Ericaceae</taxon>
        <taxon>Vaccinioideae</taxon>
        <taxon>Vaccinieae</taxon>
        <taxon>Vaccinium</taxon>
    </lineage>
</organism>
<dbReference type="Proteomes" id="UP000828048">
    <property type="component" value="Chromosome 9"/>
</dbReference>
<evidence type="ECO:0000313" key="2">
    <source>
        <dbReference type="Proteomes" id="UP000828048"/>
    </source>
</evidence>
<gene>
    <name evidence="1" type="ORF">Vadar_023484</name>
</gene>
<sequence>MNRTGHKSQSGKTNLGRQTSAGVLAESNSGDYGSPSRERLVYLTTCLIGHRVEVQVTDGSLYSGIFHTTNAEKDFGIILKMAHSVRTGSSQGQKSIAKSVSQAPSKTLIIPAKELVQIMAKGVFVTRDGFTNDVQHVKQKDIMIDSSISQSRHVEVERDLERWVPDEDDPQCPESENIFDDPRNRGWDQFEANAALFGVKSTFDEELYTTKLERGPQMRDLEREALRIAREIEGEETHDLHLAEERGIHLHENFDIDEETRFSSVFRGVDDSGYDEDEEVLFESRNDETFGASSSVVSKSFGNLSSGKNDDGAQVSSCSSSKNEVQSSLSSTLEDLDRADSSDHLKRPSSELPKYPSLHCESRIQENQSSDQLAGNNFLKEIVEKETLAEAAQKSKSEDLQSPMLMSTEKDGAYIGVLRQNSTSHASTSLGPTIGQEKRSSPGEQTDGLTPVKSLGQPQSARFRGQTGGSASSVSERGGSVSASSGPGLSPSSSLGSLTSEKSTLNPHAKEFKLNPNAKIFIPSQTPLRPASPVSDGSFYFPTSVAAGPHMHGMPAGIGMGPSFAHQPVMFNPQIAPMPSQQGYFHPSGPQFGQQMILGHPRQVLYIPTYPPETPYKGRDF</sequence>
<name>A0ACB7ZKT2_9ERIC</name>
<comment type="caution">
    <text evidence="1">The sequence shown here is derived from an EMBL/GenBank/DDBJ whole genome shotgun (WGS) entry which is preliminary data.</text>
</comment>